<dbReference type="AlphaFoldDB" id="A0A4R8FNC1"/>
<dbReference type="EMBL" id="SOEB01000016">
    <property type="protein sequence ID" value="TDX26902.1"/>
    <property type="molecule type" value="Genomic_DNA"/>
</dbReference>
<evidence type="ECO:0000256" key="1">
    <source>
        <dbReference type="SAM" id="Phobius"/>
    </source>
</evidence>
<comment type="caution">
    <text evidence="2">The sequence shown here is derived from an EMBL/GenBank/DDBJ whole genome shotgun (WGS) entry which is preliminary data.</text>
</comment>
<feature type="transmembrane region" description="Helical" evidence="1">
    <location>
        <begin position="64"/>
        <end position="81"/>
    </location>
</feature>
<feature type="transmembrane region" description="Helical" evidence="1">
    <location>
        <begin position="88"/>
        <end position="109"/>
    </location>
</feature>
<dbReference type="Pfam" id="PF05940">
    <property type="entry name" value="NnrS"/>
    <property type="match status" value="1"/>
</dbReference>
<evidence type="ECO:0000313" key="3">
    <source>
        <dbReference type="Proteomes" id="UP000295484"/>
    </source>
</evidence>
<feature type="transmembrane region" description="Helical" evidence="1">
    <location>
        <begin position="178"/>
        <end position="199"/>
    </location>
</feature>
<keyword evidence="1" id="KW-0812">Transmembrane</keyword>
<sequence>MMTTTAEQMRAWTGPAILTYGFRPFFFGAAIWAALAMTLWVPMLSGHLTLPTAFDPVSWHAHEFLFGYLGAVIAGFLLTAVPNWTGRLPIVGWPLGGLFLLWLAGRVAVAMSSNLPTGLAATVDLSFPLVLAAAIGREIVAGKNWRNLIVLAMLAVFALGNGLYHWEAARGDYAAQGYGLRLGLAAGVMMIAVIGGRIVPSFTRNWLVRRGPGKLPAAPMQGFDKVALLALLAALLMWIALPTSLVTAVLLGLAGALHAIRLARWAGIRTAAEPLVLVLHAGYAFLPLGAIALAAEILMPGVFGMAAAQHLWMGGAVGLMTLAVMTRATLGHTGQELHAGPGTVAIYLALVTAVLARVAAGVWTDEAMALHSLAGVAWIGAFGGYAVLYGRFLLRLPPAKRI</sequence>
<evidence type="ECO:0000313" key="2">
    <source>
        <dbReference type="EMBL" id="TDX26902.1"/>
    </source>
</evidence>
<feature type="transmembrane region" description="Helical" evidence="1">
    <location>
        <begin position="342"/>
        <end position="363"/>
    </location>
</feature>
<proteinExistence type="predicted"/>
<dbReference type="Proteomes" id="UP000295484">
    <property type="component" value="Unassembled WGS sequence"/>
</dbReference>
<keyword evidence="1" id="KW-1133">Transmembrane helix</keyword>
<feature type="transmembrane region" description="Helical" evidence="1">
    <location>
        <begin position="275"/>
        <end position="299"/>
    </location>
</feature>
<name>A0A4R8FNC1_9RHOB</name>
<feature type="transmembrane region" description="Helical" evidence="1">
    <location>
        <begin position="148"/>
        <end position="166"/>
    </location>
</feature>
<dbReference type="InterPro" id="IPR010266">
    <property type="entry name" value="NnrS"/>
</dbReference>
<accession>A0A4R8FNC1</accession>
<protein>
    <submittedName>
        <fullName evidence="2">Uncharacterized protein involved in response to NO</fullName>
    </submittedName>
</protein>
<organism evidence="2 3">
    <name type="scientific">Rhodovulum visakhapatnamense</name>
    <dbReference type="NCBI Taxonomy" id="364297"/>
    <lineage>
        <taxon>Bacteria</taxon>
        <taxon>Pseudomonadati</taxon>
        <taxon>Pseudomonadota</taxon>
        <taxon>Alphaproteobacteria</taxon>
        <taxon>Rhodobacterales</taxon>
        <taxon>Paracoccaceae</taxon>
        <taxon>Rhodovulum</taxon>
    </lineage>
</organism>
<keyword evidence="1" id="KW-0472">Membrane</keyword>
<reference evidence="2 3" key="1">
    <citation type="submission" date="2019-03" db="EMBL/GenBank/DDBJ databases">
        <title>Genomic Encyclopedia of Type Strains, Phase IV (KMG-IV): sequencing the most valuable type-strain genomes for metagenomic binning, comparative biology and taxonomic classification.</title>
        <authorList>
            <person name="Goeker M."/>
        </authorList>
    </citation>
    <scope>NUCLEOTIDE SEQUENCE [LARGE SCALE GENOMIC DNA]</scope>
    <source>
        <strain evidence="2 3">JA181</strain>
    </source>
</reference>
<feature type="transmembrane region" description="Helical" evidence="1">
    <location>
        <begin position="21"/>
        <end position="44"/>
    </location>
</feature>
<gene>
    <name evidence="2" type="ORF">EV657_11682</name>
</gene>
<feature type="transmembrane region" description="Helical" evidence="1">
    <location>
        <begin position="369"/>
        <end position="394"/>
    </location>
</feature>
<feature type="transmembrane region" description="Helical" evidence="1">
    <location>
        <begin position="311"/>
        <end position="330"/>
    </location>
</feature>